<name>A0A4Y2FLA5_ARAVE</name>
<dbReference type="OrthoDB" id="6465164at2759"/>
<evidence type="ECO:0000259" key="2">
    <source>
        <dbReference type="Pfam" id="PF21107"/>
    </source>
</evidence>
<comment type="caution">
    <text evidence="4">The sequence shown here is derived from an EMBL/GenBank/DDBJ whole genome shotgun (WGS) entry which is preliminary data.</text>
</comment>
<gene>
    <name evidence="4" type="ORF">AVEN_100393_1</name>
    <name evidence="3" type="ORF">AVEN_73423_1</name>
</gene>
<proteinExistence type="predicted"/>
<feature type="compositionally biased region" description="Basic and acidic residues" evidence="1">
    <location>
        <begin position="28"/>
        <end position="41"/>
    </location>
</feature>
<organism evidence="4 5">
    <name type="scientific">Araneus ventricosus</name>
    <name type="common">Orbweaver spider</name>
    <name type="synonym">Epeira ventricosa</name>
    <dbReference type="NCBI Taxonomy" id="182803"/>
    <lineage>
        <taxon>Eukaryota</taxon>
        <taxon>Metazoa</taxon>
        <taxon>Ecdysozoa</taxon>
        <taxon>Arthropoda</taxon>
        <taxon>Chelicerata</taxon>
        <taxon>Arachnida</taxon>
        <taxon>Araneae</taxon>
        <taxon>Araneomorphae</taxon>
        <taxon>Entelegynae</taxon>
        <taxon>Araneoidea</taxon>
        <taxon>Araneidae</taxon>
        <taxon>Araneus</taxon>
    </lineage>
</organism>
<accession>A0A4Y2FLA5</accession>
<evidence type="ECO:0000313" key="4">
    <source>
        <dbReference type="EMBL" id="GBM42252.1"/>
    </source>
</evidence>
<feature type="domain" description="STPR" evidence="2">
    <location>
        <begin position="1"/>
        <end position="49"/>
    </location>
</feature>
<evidence type="ECO:0000313" key="5">
    <source>
        <dbReference type="Proteomes" id="UP000499080"/>
    </source>
</evidence>
<reference evidence="4 5" key="1">
    <citation type="journal article" date="2019" name="Sci. Rep.">
        <title>Orb-weaving spider Araneus ventricosus genome elucidates the spidroin gene catalogue.</title>
        <authorList>
            <person name="Kono N."/>
            <person name="Nakamura H."/>
            <person name="Ohtoshi R."/>
            <person name="Moran D.A.P."/>
            <person name="Shinohara A."/>
            <person name="Yoshida Y."/>
            <person name="Fujiwara M."/>
            <person name="Mori M."/>
            <person name="Tomita M."/>
            <person name="Arakawa K."/>
        </authorList>
    </citation>
    <scope>NUCLEOTIDE SEQUENCE [LARGE SCALE GENOMIC DNA]</scope>
</reference>
<evidence type="ECO:0000313" key="3">
    <source>
        <dbReference type="EMBL" id="GBM42215.1"/>
    </source>
</evidence>
<dbReference type="EMBL" id="BGPR01096496">
    <property type="protein sequence ID" value="GBM42252.1"/>
    <property type="molecule type" value="Genomic_DNA"/>
</dbReference>
<dbReference type="Pfam" id="PF21107">
    <property type="entry name" value="STPRs"/>
    <property type="match status" value="1"/>
</dbReference>
<evidence type="ECO:0000256" key="1">
    <source>
        <dbReference type="SAM" id="MobiDB-lite"/>
    </source>
</evidence>
<keyword evidence="5" id="KW-1185">Reference proteome</keyword>
<dbReference type="InterPro" id="IPR048998">
    <property type="entry name" value="STPR"/>
</dbReference>
<dbReference type="AlphaFoldDB" id="A0A4Y2FLA5"/>
<dbReference type="EMBL" id="BGPR01096488">
    <property type="protein sequence ID" value="GBM42215.1"/>
    <property type="molecule type" value="Genomic_DNA"/>
</dbReference>
<feature type="region of interest" description="Disordered" evidence="1">
    <location>
        <begin position="1"/>
        <end position="48"/>
    </location>
</feature>
<protein>
    <recommendedName>
        <fullName evidence="2">STPR domain-containing protein</fullName>
    </recommendedName>
</protein>
<feature type="compositionally biased region" description="Basic and acidic residues" evidence="1">
    <location>
        <begin position="8"/>
        <end position="18"/>
    </location>
</feature>
<sequence>MAQRGQRRRAEETDEQRNSRLAVMGQRSQERRAEGTDEQRNSRLSAMKSNVYVGGDPTLTTLKDNILRAVLSIPGDMLLSAVDTVVYRMQCVVQEKDGHIERCLMPWCIVISSL</sequence>
<dbReference type="Proteomes" id="UP000499080">
    <property type="component" value="Unassembled WGS sequence"/>
</dbReference>